<dbReference type="PANTHER" id="PTHR14239">
    <property type="entry name" value="DUDULIN-RELATED"/>
    <property type="match status" value="1"/>
</dbReference>
<gene>
    <name evidence="3" type="ORF">COMA2_210064</name>
</gene>
<dbReference type="OrthoDB" id="9786864at2"/>
<dbReference type="SUPFAM" id="SSF51735">
    <property type="entry name" value="NAD(P)-binding Rossmann-fold domains"/>
    <property type="match status" value="1"/>
</dbReference>
<dbReference type="Proteomes" id="UP000198736">
    <property type="component" value="Unassembled WGS sequence"/>
</dbReference>
<keyword evidence="1" id="KW-0560">Oxidoreductase</keyword>
<accession>A0A0S4LK14</accession>
<dbReference type="InterPro" id="IPR051267">
    <property type="entry name" value="STEAP_metalloreductase"/>
</dbReference>
<dbReference type="RefSeq" id="WP_090897775.1">
    <property type="nucleotide sequence ID" value="NZ_CZPZ01000014.1"/>
</dbReference>
<dbReference type="AlphaFoldDB" id="A0A0S4LK14"/>
<evidence type="ECO:0000313" key="4">
    <source>
        <dbReference type="Proteomes" id="UP000198736"/>
    </source>
</evidence>
<evidence type="ECO:0000259" key="2">
    <source>
        <dbReference type="Pfam" id="PF03807"/>
    </source>
</evidence>
<proteinExistence type="predicted"/>
<evidence type="ECO:0000313" key="3">
    <source>
        <dbReference type="EMBL" id="CUS36278.1"/>
    </source>
</evidence>
<dbReference type="STRING" id="1742973.COMA2_210064"/>
<dbReference type="Pfam" id="PF03807">
    <property type="entry name" value="F420_oxidored"/>
    <property type="match status" value="1"/>
</dbReference>
<dbReference type="InterPro" id="IPR036291">
    <property type="entry name" value="NAD(P)-bd_dom_sf"/>
</dbReference>
<protein>
    <submittedName>
        <fullName evidence="3">Putative dinucleotide-binding enzyme</fullName>
    </submittedName>
</protein>
<keyword evidence="4" id="KW-1185">Reference proteome</keyword>
<dbReference type="InterPro" id="IPR028939">
    <property type="entry name" value="P5C_Rdtase_cat_N"/>
</dbReference>
<dbReference type="EMBL" id="CZPZ01000014">
    <property type="protein sequence ID" value="CUS36278.1"/>
    <property type="molecule type" value="Genomic_DNA"/>
</dbReference>
<feature type="domain" description="Pyrroline-5-carboxylate reductase catalytic N-terminal" evidence="2">
    <location>
        <begin position="3"/>
        <end position="95"/>
    </location>
</feature>
<sequence length="229" mass="25737">MRTIGIMGTGRMGVRLAEAFAKSGVRVTLGSRDPRRAKRIAEGLNILGITPGTYEQAIQAEFVLPAMFLMDGIVTTLQPYRQALADKIFIDITNPFNDDYSDFILPWDTSGAEELQRHFPETRIVGAFKNVWWEVFDEPRFDGTVSDVFVVGDDLAAKQTFLSIVESMPFRFIDAGKLANARVVERMTLLSGELGQRYGYFPRMNYRFVGKPWTPGSADRYAHLIKAAP</sequence>
<dbReference type="GO" id="GO:0016491">
    <property type="term" value="F:oxidoreductase activity"/>
    <property type="evidence" value="ECO:0007669"/>
    <property type="project" value="UniProtKB-KW"/>
</dbReference>
<evidence type="ECO:0000256" key="1">
    <source>
        <dbReference type="ARBA" id="ARBA00023002"/>
    </source>
</evidence>
<organism evidence="3 4">
    <name type="scientific">Candidatus Nitrospira nitrificans</name>
    <dbReference type="NCBI Taxonomy" id="1742973"/>
    <lineage>
        <taxon>Bacteria</taxon>
        <taxon>Pseudomonadati</taxon>
        <taxon>Nitrospirota</taxon>
        <taxon>Nitrospiria</taxon>
        <taxon>Nitrospirales</taxon>
        <taxon>Nitrospiraceae</taxon>
        <taxon>Nitrospira</taxon>
    </lineage>
</organism>
<name>A0A0S4LK14_9BACT</name>
<reference evidence="4" key="1">
    <citation type="submission" date="2015-10" db="EMBL/GenBank/DDBJ databases">
        <authorList>
            <person name="Luecker S."/>
            <person name="Luecker S."/>
        </authorList>
    </citation>
    <scope>NUCLEOTIDE SEQUENCE [LARGE SCALE GENOMIC DNA]</scope>
</reference>
<dbReference type="Gene3D" id="3.40.50.720">
    <property type="entry name" value="NAD(P)-binding Rossmann-like Domain"/>
    <property type="match status" value="1"/>
</dbReference>